<organism evidence="11 12">
    <name type="scientific">Chelatococcus asaccharovorans</name>
    <dbReference type="NCBI Taxonomy" id="28210"/>
    <lineage>
        <taxon>Bacteria</taxon>
        <taxon>Pseudomonadati</taxon>
        <taxon>Pseudomonadota</taxon>
        <taxon>Alphaproteobacteria</taxon>
        <taxon>Hyphomicrobiales</taxon>
        <taxon>Chelatococcaceae</taxon>
        <taxon>Chelatococcus</taxon>
    </lineage>
</organism>
<evidence type="ECO:0000313" key="11">
    <source>
        <dbReference type="EMBL" id="PXW58901.1"/>
    </source>
</evidence>
<dbReference type="InterPro" id="IPR045378">
    <property type="entry name" value="LNT_N"/>
</dbReference>
<dbReference type="EMBL" id="QJJK01000005">
    <property type="protein sequence ID" value="PXW58901.1"/>
    <property type="molecule type" value="Genomic_DNA"/>
</dbReference>
<feature type="transmembrane region" description="Helical" evidence="9">
    <location>
        <begin position="103"/>
        <end position="128"/>
    </location>
</feature>
<keyword evidence="7 9" id="KW-0472">Membrane</keyword>
<reference evidence="11 12" key="1">
    <citation type="submission" date="2018-05" db="EMBL/GenBank/DDBJ databases">
        <title>Genomic Encyclopedia of Type Strains, Phase IV (KMG-IV): sequencing the most valuable type-strain genomes for metagenomic binning, comparative biology and taxonomic classification.</title>
        <authorList>
            <person name="Goeker M."/>
        </authorList>
    </citation>
    <scope>NUCLEOTIDE SEQUENCE [LARGE SCALE GENOMIC DNA]</scope>
    <source>
        <strain evidence="11 12">DSM 6462</strain>
    </source>
</reference>
<evidence type="ECO:0000256" key="6">
    <source>
        <dbReference type="ARBA" id="ARBA00022989"/>
    </source>
</evidence>
<keyword evidence="5 9" id="KW-0812">Transmembrane</keyword>
<evidence type="ECO:0000256" key="9">
    <source>
        <dbReference type="HAMAP-Rule" id="MF_01148"/>
    </source>
</evidence>
<evidence type="ECO:0000256" key="5">
    <source>
        <dbReference type="ARBA" id="ARBA00022692"/>
    </source>
</evidence>
<evidence type="ECO:0000256" key="1">
    <source>
        <dbReference type="ARBA" id="ARBA00004651"/>
    </source>
</evidence>
<dbReference type="CDD" id="cd07571">
    <property type="entry name" value="ALP_N-acyl_transferase"/>
    <property type="match status" value="1"/>
</dbReference>
<dbReference type="GO" id="GO:0005886">
    <property type="term" value="C:plasma membrane"/>
    <property type="evidence" value="ECO:0007669"/>
    <property type="project" value="UniProtKB-SubCell"/>
</dbReference>
<evidence type="ECO:0000256" key="2">
    <source>
        <dbReference type="ARBA" id="ARBA00010065"/>
    </source>
</evidence>
<comment type="pathway">
    <text evidence="9">Protein modification; lipoprotein biosynthesis (N-acyl transfer).</text>
</comment>
<comment type="caution">
    <text evidence="11">The sequence shown here is derived from an EMBL/GenBank/DDBJ whole genome shotgun (WGS) entry which is preliminary data.</text>
</comment>
<dbReference type="OrthoDB" id="9804277at2"/>
<dbReference type="Proteomes" id="UP000248021">
    <property type="component" value="Unassembled WGS sequence"/>
</dbReference>
<evidence type="ECO:0000256" key="4">
    <source>
        <dbReference type="ARBA" id="ARBA00022679"/>
    </source>
</evidence>
<evidence type="ECO:0000313" key="12">
    <source>
        <dbReference type="Proteomes" id="UP000248021"/>
    </source>
</evidence>
<dbReference type="InterPro" id="IPR004563">
    <property type="entry name" value="Apolipo_AcylTrfase"/>
</dbReference>
<feature type="domain" description="CN hydrolase" evidence="10">
    <location>
        <begin position="255"/>
        <end position="504"/>
    </location>
</feature>
<keyword evidence="4 9" id="KW-0808">Transferase</keyword>
<dbReference type="HAMAP" id="MF_01148">
    <property type="entry name" value="Lnt"/>
    <property type="match status" value="1"/>
</dbReference>
<gene>
    <name evidence="9" type="primary">lnt</name>
    <name evidence="11" type="ORF">C7450_105249</name>
</gene>
<keyword evidence="6 9" id="KW-1133">Transmembrane helix</keyword>
<comment type="function">
    <text evidence="9">Catalyzes the phospholipid dependent N-acylation of the N-terminal cysteine of apolipoprotein, the last step in lipoprotein maturation.</text>
</comment>
<feature type="transmembrane region" description="Helical" evidence="9">
    <location>
        <begin position="181"/>
        <end position="206"/>
    </location>
</feature>
<dbReference type="EC" id="2.3.1.269" evidence="9"/>
<evidence type="ECO:0000259" key="10">
    <source>
        <dbReference type="PROSITE" id="PS50263"/>
    </source>
</evidence>
<name>A0A2V3U6R8_9HYPH</name>
<dbReference type="GO" id="GO:0016410">
    <property type="term" value="F:N-acyltransferase activity"/>
    <property type="evidence" value="ECO:0007669"/>
    <property type="project" value="UniProtKB-UniRule"/>
</dbReference>
<dbReference type="AlphaFoldDB" id="A0A2V3U6R8"/>
<evidence type="ECO:0000256" key="7">
    <source>
        <dbReference type="ARBA" id="ARBA00023136"/>
    </source>
</evidence>
<sequence length="543" mass="58110">MIPAAVSAVASRVATTRGWPRRGAAWIAGALGALAMPPVGLWPVLILSLITAVWLLDGRAGRGETYWRSVRSAAWDGWWFGFGYFVAGLWWLGAAFFVQADEFLWALPLGVLGLPAGLAIFFAGGFALARALWAPGATRIVTLAAALTLAEWLRGHILTGFPWNVLGMALAQGPEIAATPIMGQIASIIGLWGLTFVAVACLASPATLADPGPLDRRIAAPLAALLTLAAIGAFGLARIPQQDVATVPGVVLRIMQPNVPQDEKFRRDRAQAILDHYFAVTRRPVDAALGEPTHVIWPESAFPFLLEREPAALAQIGAVLGPDRILVTGAARADDRLPGENYRIYNSIQVVDGQGTLRATYDKVHLVPFGEYLPFGGLLERFGLRQFVEVPGTFAAGDRSAPLAIPGLPETAPLICYEAIFPEDVIPVGTRPALLLNVTNDAWFGLTAGPYQHFAQARLRAIEQGLPLVRAANTGISAVVDPYGRITASLGLGQEGVIDARLPVALPSTPYAQFGNVFVAFPLIWCAAILIFSLARRPVRRDR</sequence>
<keyword evidence="11" id="KW-0449">Lipoprotein</keyword>
<dbReference type="SUPFAM" id="SSF56317">
    <property type="entry name" value="Carbon-nitrogen hydrolase"/>
    <property type="match status" value="1"/>
</dbReference>
<comment type="similarity">
    <text evidence="2 9">Belongs to the CN hydrolase family. Apolipoprotein N-acyltransferase subfamily.</text>
</comment>
<protein>
    <recommendedName>
        <fullName evidence="9">Apolipoprotein N-acyltransferase</fullName>
        <shortName evidence="9">ALP N-acyltransferase</shortName>
        <ecNumber evidence="9">2.3.1.269</ecNumber>
    </recommendedName>
</protein>
<dbReference type="InterPro" id="IPR003010">
    <property type="entry name" value="C-N_Hydrolase"/>
</dbReference>
<proteinExistence type="inferred from homology"/>
<dbReference type="UniPathway" id="UPA00666"/>
<dbReference type="NCBIfam" id="TIGR00546">
    <property type="entry name" value="lnt"/>
    <property type="match status" value="1"/>
</dbReference>
<feature type="transmembrane region" description="Helical" evidence="9">
    <location>
        <begin position="218"/>
        <end position="237"/>
    </location>
</feature>
<accession>A0A2V3U6R8</accession>
<dbReference type="Pfam" id="PF20154">
    <property type="entry name" value="LNT_N"/>
    <property type="match status" value="1"/>
</dbReference>
<comment type="catalytic activity">
    <reaction evidence="9">
        <text>N-terminal S-1,2-diacyl-sn-glyceryl-L-cysteinyl-[lipoprotein] + a glycerophospholipid = N-acyl-S-1,2-diacyl-sn-glyceryl-L-cysteinyl-[lipoprotein] + a 2-acyl-sn-glycero-3-phospholipid + H(+)</text>
        <dbReference type="Rhea" id="RHEA:48228"/>
        <dbReference type="Rhea" id="RHEA-COMP:14681"/>
        <dbReference type="Rhea" id="RHEA-COMP:14684"/>
        <dbReference type="ChEBI" id="CHEBI:15378"/>
        <dbReference type="ChEBI" id="CHEBI:136912"/>
        <dbReference type="ChEBI" id="CHEBI:140656"/>
        <dbReference type="ChEBI" id="CHEBI:140657"/>
        <dbReference type="ChEBI" id="CHEBI:140660"/>
        <dbReference type="EC" id="2.3.1.269"/>
    </reaction>
</comment>
<keyword evidence="3 9" id="KW-1003">Cell membrane</keyword>
<dbReference type="PANTHER" id="PTHR38686">
    <property type="entry name" value="APOLIPOPROTEIN N-ACYLTRANSFERASE"/>
    <property type="match status" value="1"/>
</dbReference>
<dbReference type="Gene3D" id="3.60.110.10">
    <property type="entry name" value="Carbon-nitrogen hydrolase"/>
    <property type="match status" value="1"/>
</dbReference>
<feature type="transmembrane region" description="Helical" evidence="9">
    <location>
        <begin position="514"/>
        <end position="535"/>
    </location>
</feature>
<keyword evidence="8 9" id="KW-0012">Acyltransferase</keyword>
<comment type="subcellular location">
    <subcellularLocation>
        <location evidence="1 9">Cell membrane</location>
        <topology evidence="1 9">Multi-pass membrane protein</topology>
    </subcellularLocation>
</comment>
<feature type="transmembrane region" description="Helical" evidence="9">
    <location>
        <begin position="39"/>
        <end position="56"/>
    </location>
</feature>
<keyword evidence="12" id="KW-1185">Reference proteome</keyword>
<evidence type="ECO:0000256" key="3">
    <source>
        <dbReference type="ARBA" id="ARBA00022475"/>
    </source>
</evidence>
<dbReference type="RefSeq" id="WP_110374960.1">
    <property type="nucleotide sequence ID" value="NZ_JAHBRY010000001.1"/>
</dbReference>
<feature type="transmembrane region" description="Helical" evidence="9">
    <location>
        <begin position="77"/>
        <end position="97"/>
    </location>
</feature>
<dbReference type="PROSITE" id="PS50263">
    <property type="entry name" value="CN_HYDROLASE"/>
    <property type="match status" value="1"/>
</dbReference>
<dbReference type="PANTHER" id="PTHR38686:SF1">
    <property type="entry name" value="APOLIPOPROTEIN N-ACYLTRANSFERASE"/>
    <property type="match status" value="1"/>
</dbReference>
<evidence type="ECO:0000256" key="8">
    <source>
        <dbReference type="ARBA" id="ARBA00023315"/>
    </source>
</evidence>
<feature type="transmembrane region" description="Helical" evidence="9">
    <location>
        <begin position="140"/>
        <end position="161"/>
    </location>
</feature>
<dbReference type="Pfam" id="PF00795">
    <property type="entry name" value="CN_hydrolase"/>
    <property type="match status" value="1"/>
</dbReference>
<dbReference type="GO" id="GO:0042158">
    <property type="term" value="P:lipoprotein biosynthetic process"/>
    <property type="evidence" value="ECO:0007669"/>
    <property type="project" value="UniProtKB-UniRule"/>
</dbReference>
<dbReference type="InterPro" id="IPR036526">
    <property type="entry name" value="C-N_Hydrolase_sf"/>
</dbReference>